<evidence type="ECO:0000313" key="2">
    <source>
        <dbReference type="Proteomes" id="UP001499882"/>
    </source>
</evidence>
<proteinExistence type="predicted"/>
<reference evidence="2" key="1">
    <citation type="journal article" date="2019" name="Int. J. Syst. Evol. Microbiol.">
        <title>The Global Catalogue of Microorganisms (GCM) 10K type strain sequencing project: providing services to taxonomists for standard genome sequencing and annotation.</title>
        <authorList>
            <consortium name="The Broad Institute Genomics Platform"/>
            <consortium name="The Broad Institute Genome Sequencing Center for Infectious Disease"/>
            <person name="Wu L."/>
            <person name="Ma J."/>
        </authorList>
    </citation>
    <scope>NUCLEOTIDE SEQUENCE [LARGE SCALE GENOMIC DNA]</scope>
    <source>
        <strain evidence="2">JCM 18532</strain>
    </source>
</reference>
<gene>
    <name evidence="1" type="ORF">GCM10023350_17220</name>
</gene>
<comment type="caution">
    <text evidence="1">The sequence shown here is derived from an EMBL/GenBank/DDBJ whole genome shotgun (WGS) entry which is preliminary data.</text>
</comment>
<organism evidence="1 2">
    <name type="scientific">Nocardioides endophyticus</name>
    <dbReference type="NCBI Taxonomy" id="1353775"/>
    <lineage>
        <taxon>Bacteria</taxon>
        <taxon>Bacillati</taxon>
        <taxon>Actinomycetota</taxon>
        <taxon>Actinomycetes</taxon>
        <taxon>Propionibacteriales</taxon>
        <taxon>Nocardioidaceae</taxon>
        <taxon>Nocardioides</taxon>
    </lineage>
</organism>
<dbReference type="EMBL" id="BAABKN010000011">
    <property type="protein sequence ID" value="GAA4734166.1"/>
    <property type="molecule type" value="Genomic_DNA"/>
</dbReference>
<dbReference type="Proteomes" id="UP001499882">
    <property type="component" value="Unassembled WGS sequence"/>
</dbReference>
<evidence type="ECO:0000313" key="1">
    <source>
        <dbReference type="EMBL" id="GAA4734166.1"/>
    </source>
</evidence>
<protein>
    <submittedName>
        <fullName evidence="1">Uncharacterized protein</fullName>
    </submittedName>
</protein>
<accession>A0ABP8YQ57</accession>
<name>A0ABP8YQ57_9ACTN</name>
<keyword evidence="2" id="KW-1185">Reference proteome</keyword>
<sequence length="102" mass="10465">MALVGAGSGPIRVTRRLMVSSHQQRLSFDGVQPQLELLLARGFGESASARSDPLHNGPAEHAAVSGARELAALLGNQRVAAPAVGRQARTGLGLDDRGASGT</sequence>